<name>A0A379B7U2_9PAST</name>
<organism evidence="1 2">
    <name type="scientific">[Pasteurella] mairii</name>
    <dbReference type="NCBI Taxonomy" id="757"/>
    <lineage>
        <taxon>Bacteria</taxon>
        <taxon>Pseudomonadati</taxon>
        <taxon>Pseudomonadota</taxon>
        <taxon>Gammaproteobacteria</taxon>
        <taxon>Pasteurellales</taxon>
        <taxon>Pasteurellaceae</taxon>
    </lineage>
</organism>
<sequence>METIIFKIEVLILMIPKETIMITKNKIIRKAINVLEQNDIANFRNIFFTPNGNFSAISIEYTACYGIDKRADCFIDFIHRLFPLINKVRFNFSLLNQPNNRIVKYKGGWRMISEAGINISNIDNKKEFVYEKNGKLNFILDGSVSIEKKIILQKLFELIDNICFYIGEYNNIVLEMVLDERVNDNLIHNNYVLFFLGGNIENSNEIVIVKNSLMDLNNIVKSISES</sequence>
<dbReference type="Proteomes" id="UP000254280">
    <property type="component" value="Unassembled WGS sequence"/>
</dbReference>
<proteinExistence type="predicted"/>
<reference evidence="1 2" key="1">
    <citation type="submission" date="2018-06" db="EMBL/GenBank/DDBJ databases">
        <authorList>
            <consortium name="Pathogen Informatics"/>
            <person name="Doyle S."/>
        </authorList>
    </citation>
    <scope>NUCLEOTIDE SEQUENCE [LARGE SCALE GENOMIC DNA]</scope>
    <source>
        <strain evidence="1 2">NCTC10699</strain>
    </source>
</reference>
<gene>
    <name evidence="1" type="ORF">NCTC10699_01968</name>
</gene>
<dbReference type="EMBL" id="UGSS01000002">
    <property type="protein sequence ID" value="SUB34308.1"/>
    <property type="molecule type" value="Genomic_DNA"/>
</dbReference>
<accession>A0A379B7U2</accession>
<evidence type="ECO:0000313" key="2">
    <source>
        <dbReference type="Proteomes" id="UP000254280"/>
    </source>
</evidence>
<protein>
    <submittedName>
        <fullName evidence="1">Uncharacterized protein</fullName>
    </submittedName>
</protein>
<evidence type="ECO:0000313" key="1">
    <source>
        <dbReference type="EMBL" id="SUB34308.1"/>
    </source>
</evidence>
<keyword evidence="2" id="KW-1185">Reference proteome</keyword>
<dbReference type="AlphaFoldDB" id="A0A379B7U2"/>